<dbReference type="SUPFAM" id="SSF57667">
    <property type="entry name" value="beta-beta-alpha zinc fingers"/>
    <property type="match status" value="5"/>
</dbReference>
<dbReference type="GO" id="GO:0000978">
    <property type="term" value="F:RNA polymerase II cis-regulatory region sequence-specific DNA binding"/>
    <property type="evidence" value="ECO:0007669"/>
    <property type="project" value="TreeGrafter"/>
</dbReference>
<dbReference type="InterPro" id="IPR013087">
    <property type="entry name" value="Znf_C2H2_type"/>
</dbReference>
<evidence type="ECO:0000256" key="9">
    <source>
        <dbReference type="PROSITE-ProRule" id="PRU00042"/>
    </source>
</evidence>
<feature type="domain" description="C2H2-type" evidence="11">
    <location>
        <begin position="858"/>
        <end position="885"/>
    </location>
</feature>
<dbReference type="PROSITE" id="PS00028">
    <property type="entry name" value="ZINC_FINGER_C2H2_1"/>
    <property type="match status" value="10"/>
</dbReference>
<dbReference type="GO" id="GO:0001227">
    <property type="term" value="F:DNA-binding transcription repressor activity, RNA polymerase II-specific"/>
    <property type="evidence" value="ECO:0007669"/>
    <property type="project" value="TreeGrafter"/>
</dbReference>
<keyword evidence="8" id="KW-0539">Nucleus</keyword>
<dbReference type="GO" id="GO:0001817">
    <property type="term" value="P:regulation of cytokine production"/>
    <property type="evidence" value="ECO:0007669"/>
    <property type="project" value="TreeGrafter"/>
</dbReference>
<accession>A0A9P8MBL7</accession>
<keyword evidence="7" id="KW-0804">Transcription</keyword>
<protein>
    <recommendedName>
        <fullName evidence="11">C2H2-type domain-containing protein</fullName>
    </recommendedName>
</protein>
<keyword evidence="2" id="KW-0479">Metal-binding</keyword>
<evidence type="ECO:0000256" key="1">
    <source>
        <dbReference type="ARBA" id="ARBA00004123"/>
    </source>
</evidence>
<dbReference type="FunFam" id="3.30.160.60:FF:002343">
    <property type="entry name" value="Zinc finger protein 33A"/>
    <property type="match status" value="1"/>
</dbReference>
<feature type="domain" description="C2H2-type" evidence="11">
    <location>
        <begin position="830"/>
        <end position="857"/>
    </location>
</feature>
<evidence type="ECO:0000256" key="3">
    <source>
        <dbReference type="ARBA" id="ARBA00022737"/>
    </source>
</evidence>
<evidence type="ECO:0000256" key="5">
    <source>
        <dbReference type="ARBA" id="ARBA00022833"/>
    </source>
</evidence>
<feature type="compositionally biased region" description="Acidic residues" evidence="10">
    <location>
        <begin position="184"/>
        <end position="225"/>
    </location>
</feature>
<feature type="domain" description="C2H2-type" evidence="11">
    <location>
        <begin position="915"/>
        <end position="942"/>
    </location>
</feature>
<dbReference type="Pfam" id="PF13912">
    <property type="entry name" value="zf-C2H2_6"/>
    <property type="match status" value="2"/>
</dbReference>
<organism evidence="12 13">
    <name type="scientific">Metarhizium humberi</name>
    <dbReference type="NCBI Taxonomy" id="2596975"/>
    <lineage>
        <taxon>Eukaryota</taxon>
        <taxon>Fungi</taxon>
        <taxon>Dikarya</taxon>
        <taxon>Ascomycota</taxon>
        <taxon>Pezizomycotina</taxon>
        <taxon>Sordariomycetes</taxon>
        <taxon>Hypocreomycetidae</taxon>
        <taxon>Hypocreales</taxon>
        <taxon>Clavicipitaceae</taxon>
        <taxon>Metarhizium</taxon>
    </lineage>
</organism>
<dbReference type="FunFam" id="3.30.160.60:FF:000446">
    <property type="entry name" value="Zinc finger protein"/>
    <property type="match status" value="1"/>
</dbReference>
<name>A0A9P8MBL7_9HYPO</name>
<evidence type="ECO:0000259" key="11">
    <source>
        <dbReference type="PROSITE" id="PS50157"/>
    </source>
</evidence>
<evidence type="ECO:0000256" key="2">
    <source>
        <dbReference type="ARBA" id="ARBA00022723"/>
    </source>
</evidence>
<dbReference type="FunFam" id="3.30.160.60:FF:000557">
    <property type="entry name" value="zinc finger and SCAN domain-containing protein 29"/>
    <property type="match status" value="1"/>
</dbReference>
<evidence type="ECO:0000256" key="8">
    <source>
        <dbReference type="ARBA" id="ARBA00023242"/>
    </source>
</evidence>
<dbReference type="Gene3D" id="3.30.160.60">
    <property type="entry name" value="Classic Zinc Finger"/>
    <property type="match status" value="8"/>
</dbReference>
<comment type="subcellular location">
    <subcellularLocation>
        <location evidence="1">Nucleus</location>
    </subcellularLocation>
</comment>
<evidence type="ECO:0000256" key="10">
    <source>
        <dbReference type="SAM" id="MobiDB-lite"/>
    </source>
</evidence>
<dbReference type="PANTHER" id="PTHR24399">
    <property type="entry name" value="ZINC FINGER AND BTB DOMAIN-CONTAINING"/>
    <property type="match status" value="1"/>
</dbReference>
<keyword evidence="4 9" id="KW-0863">Zinc-finger</keyword>
<keyword evidence="5" id="KW-0862">Zinc</keyword>
<dbReference type="InterPro" id="IPR036236">
    <property type="entry name" value="Znf_C2H2_sf"/>
</dbReference>
<keyword evidence="3" id="KW-0677">Repeat</keyword>
<feature type="domain" description="C2H2-type" evidence="11">
    <location>
        <begin position="799"/>
        <end position="826"/>
    </location>
</feature>
<gene>
    <name evidence="12" type="ORF">MHUMG1_04091</name>
</gene>
<proteinExistence type="predicted"/>
<sequence length="1052" mass="119603">MDFLQNNVPHHVAQVRAHMRRYTLVRQTNEAPEPSEVEVFLASLQGDQPTIARNGLVSQQKLMGILIDNRSSPPDMDYDVLEAVRFEFKGSNLPDLEASVDATRMILLGQHETPLPELGSSRQTTLPSPGNYITPRKRRQDPKSAESSKRILQTRTPLGVVTGNQRRRPRHSAMKHAPIVVDLVSDDDYQEPDVEADPVDDDDYQQPDVEDPVDDDDYQEPDLEADPVDDDEFVIQVGRQSREAEPLVSTAPIKAAVARIGRSIRQSYTNTDSQLYGAGDLSGFSKELNDELLKSLDSPRRGWVKRLCDYTGMEMSWAAGPWSVSLESAYPYVLVDGIPRYHASPNVLLIKTCLNYAKRNLPVVTLPLLAEWIRAYDNETHIDALQPRLTWLFNALSNAHILAKIFKLGGSRENVFFNVRIWDTRKAEAVLDSLRTGSRTEQIDQALTDWTDKKLFHIPFQRASRDEIDWEREYQTLRAIAMHYGLSPSEFDLYLTVPSASGSCRVFYPFHVFSRPQAIALGWRWRDIYSLCRNMLEDMQKKCNRFGVAAGLAEDADGLMVMYWMASHFSKLVQTIKAGHPEASQEEIAIRILDRWNFPMVPWVAHPLKASLCKKQDHGIAMLFGFLPTKREDFDPIRHIDLARCTVTMDAWFTNGTMGDNHPTAWSDCRLAISQVPLHHPLFRVDPSMGSSMWRGSWDQTATLQGPSPQFEVQLVPLGPWISDDARSSQPFLPIACTLCAEEFLSIGRLVQHCRNQHVTPGAQPDDVPDAENDSDDAAYWETHRWHGFRQKPEGDVYFTCSVCNRSFPTEKRLKDHEKTHEKTHETGLLTCQKCAKPFPDKASLAEHEKTHAGVKPFACSECDMRFLKKRDLEDHERTHTGEKPHICDTCGRAFAQKSALTTHQKTHDNPSTGYTCSICKATFPDRGSLRAHRKTHESDDSERFACSVCGKEFLQEHLRDIHERTHAAEKRFACSVCDKKFANKTHRDEHEKLHTGIKPHVCGTCNKGFAALYTLKQHEMTHTGEKPWQCKICGKGFPRKGNLERHMKVHQ</sequence>
<dbReference type="GO" id="GO:0008270">
    <property type="term" value="F:zinc ion binding"/>
    <property type="evidence" value="ECO:0007669"/>
    <property type="project" value="UniProtKB-KW"/>
</dbReference>
<comment type="caution">
    <text evidence="12">The sequence shown here is derived from an EMBL/GenBank/DDBJ whole genome shotgun (WGS) entry which is preliminary data.</text>
</comment>
<dbReference type="Proteomes" id="UP000764110">
    <property type="component" value="Unassembled WGS sequence"/>
</dbReference>
<dbReference type="PROSITE" id="PS50157">
    <property type="entry name" value="ZINC_FINGER_C2H2_2"/>
    <property type="match status" value="9"/>
</dbReference>
<dbReference type="SMART" id="SM00355">
    <property type="entry name" value="ZnF_C2H2"/>
    <property type="match status" value="10"/>
</dbReference>
<dbReference type="EMBL" id="JACEFI010000006">
    <property type="protein sequence ID" value="KAH0597720.1"/>
    <property type="molecule type" value="Genomic_DNA"/>
</dbReference>
<dbReference type="GO" id="GO:0005654">
    <property type="term" value="C:nucleoplasm"/>
    <property type="evidence" value="ECO:0007669"/>
    <property type="project" value="TreeGrafter"/>
</dbReference>
<feature type="region of interest" description="Disordered" evidence="10">
    <location>
        <begin position="111"/>
        <end position="225"/>
    </location>
</feature>
<feature type="domain" description="C2H2-type" evidence="11">
    <location>
        <begin position="1001"/>
        <end position="1028"/>
    </location>
</feature>
<evidence type="ECO:0000256" key="6">
    <source>
        <dbReference type="ARBA" id="ARBA00023015"/>
    </source>
</evidence>
<evidence type="ECO:0000313" key="12">
    <source>
        <dbReference type="EMBL" id="KAH0597720.1"/>
    </source>
</evidence>
<dbReference type="Pfam" id="PF00096">
    <property type="entry name" value="zf-C2H2"/>
    <property type="match status" value="2"/>
</dbReference>
<feature type="domain" description="C2H2-type" evidence="11">
    <location>
        <begin position="1029"/>
        <end position="1052"/>
    </location>
</feature>
<keyword evidence="6" id="KW-0805">Transcription regulation</keyword>
<evidence type="ECO:0000313" key="13">
    <source>
        <dbReference type="Proteomes" id="UP000764110"/>
    </source>
</evidence>
<feature type="domain" description="C2H2-type" evidence="11">
    <location>
        <begin position="973"/>
        <end position="1000"/>
    </location>
</feature>
<dbReference type="GO" id="GO:0002682">
    <property type="term" value="P:regulation of immune system process"/>
    <property type="evidence" value="ECO:0007669"/>
    <property type="project" value="TreeGrafter"/>
</dbReference>
<dbReference type="PANTHER" id="PTHR24399:SF23">
    <property type="entry name" value="C2H2-TYPE DOMAIN-CONTAINING PROTEIN"/>
    <property type="match status" value="1"/>
</dbReference>
<reference evidence="12 13" key="1">
    <citation type="submission" date="2020-07" db="EMBL/GenBank/DDBJ databases">
        <title>Metarhizium humberi genome.</title>
        <authorList>
            <person name="Lysoe E."/>
        </authorList>
    </citation>
    <scope>NUCLEOTIDE SEQUENCE [LARGE SCALE GENOMIC DNA]</scope>
    <source>
        <strain evidence="12 13">ESALQ1638</strain>
    </source>
</reference>
<feature type="domain" description="C2H2-type" evidence="11">
    <location>
        <begin position="886"/>
        <end position="913"/>
    </location>
</feature>
<feature type="domain" description="C2H2-type" evidence="11">
    <location>
        <begin position="945"/>
        <end position="972"/>
    </location>
</feature>
<evidence type="ECO:0000256" key="7">
    <source>
        <dbReference type="ARBA" id="ARBA00023163"/>
    </source>
</evidence>
<feature type="compositionally biased region" description="Basic residues" evidence="10">
    <location>
        <begin position="165"/>
        <end position="174"/>
    </location>
</feature>
<evidence type="ECO:0000256" key="4">
    <source>
        <dbReference type="ARBA" id="ARBA00022771"/>
    </source>
</evidence>
<dbReference type="FunFam" id="3.30.160.60:FF:000624">
    <property type="entry name" value="zinc finger protein 697"/>
    <property type="match status" value="1"/>
</dbReference>
<dbReference type="AlphaFoldDB" id="A0A9P8MBL7"/>
<keyword evidence="13" id="KW-1185">Reference proteome</keyword>